<dbReference type="InterPro" id="IPR001584">
    <property type="entry name" value="Integrase_cat-core"/>
</dbReference>
<keyword evidence="3" id="KW-1185">Reference proteome</keyword>
<dbReference type="InterPro" id="IPR012337">
    <property type="entry name" value="RNaseH-like_sf"/>
</dbReference>
<dbReference type="GO" id="GO:0003676">
    <property type="term" value="F:nucleic acid binding"/>
    <property type="evidence" value="ECO:0007669"/>
    <property type="project" value="InterPro"/>
</dbReference>
<evidence type="ECO:0000313" key="3">
    <source>
        <dbReference type="Proteomes" id="UP000031668"/>
    </source>
</evidence>
<protein>
    <submittedName>
        <fullName evidence="2">Transposon Tf2-9 polyprotein</fullName>
    </submittedName>
</protein>
<dbReference type="Pfam" id="PF00665">
    <property type="entry name" value="rve"/>
    <property type="match status" value="1"/>
</dbReference>
<evidence type="ECO:0000313" key="2">
    <source>
        <dbReference type="EMBL" id="KII60220.1"/>
    </source>
</evidence>
<accession>A0A0C2LZQ8</accession>
<sequence>MLLSAYSYKISFRPTKCHSNVDALSRFPVSEDADFDRKFSDPINSLSLITTPLDFKAIQRETMSDSILSRVKQFIRNGWPNFEKNSPYDWYYKIRDNLFIEDDVLVVNSGFPRVLIPSILRGSILKIIHRGHWGIVRAKQLARRYCVWPGIDRDIESMVKSCKICGRNSKLPKKEFTPWPKAETPFSRVHVDFLGPFKGHIWLILVDALSHFPFMVKMSQYSAGNTIMALKSIFSMEGCPTTLVSDNGPQFSSQLFKSFCQKFGIQHLFAPPYHPESNGQAERLVQTFKNSVLKSMDEGLSLNDAVFDFLVTYRSTPVERGKSPSELLHGRQMRNFLEVSVGKPAFTPADNSKFNTGDPVWLREYGKTHRWEAGQVIKRLGSNLFDVVAGGKIYRRHHNQLKKRFGNGGNLNAAFDVTYSGLHYENSEDTQNSKDSDVLMP</sequence>
<evidence type="ECO:0000259" key="1">
    <source>
        <dbReference type="PROSITE" id="PS50994"/>
    </source>
</evidence>
<dbReference type="Pfam" id="PF17921">
    <property type="entry name" value="Integrase_H2C2"/>
    <property type="match status" value="1"/>
</dbReference>
<proteinExistence type="predicted"/>
<dbReference type="SUPFAM" id="SSF53098">
    <property type="entry name" value="Ribonuclease H-like"/>
    <property type="match status" value="1"/>
</dbReference>
<dbReference type="OrthoDB" id="5956516at2759"/>
<dbReference type="FunFam" id="3.30.420.10:FF:000063">
    <property type="entry name" value="Retrovirus-related Pol polyprotein from transposon 297-like Protein"/>
    <property type="match status" value="1"/>
</dbReference>
<dbReference type="Gene3D" id="1.10.340.70">
    <property type="match status" value="1"/>
</dbReference>
<dbReference type="InterPro" id="IPR041588">
    <property type="entry name" value="Integrase_H2C2"/>
</dbReference>
<dbReference type="PANTHER" id="PTHR37984:SF5">
    <property type="entry name" value="PROTEIN NYNRIN-LIKE"/>
    <property type="match status" value="1"/>
</dbReference>
<organism evidence="2 3">
    <name type="scientific">Thelohanellus kitauei</name>
    <name type="common">Myxosporean</name>
    <dbReference type="NCBI Taxonomy" id="669202"/>
    <lineage>
        <taxon>Eukaryota</taxon>
        <taxon>Metazoa</taxon>
        <taxon>Cnidaria</taxon>
        <taxon>Myxozoa</taxon>
        <taxon>Myxosporea</taxon>
        <taxon>Bivalvulida</taxon>
        <taxon>Platysporina</taxon>
        <taxon>Myxobolidae</taxon>
        <taxon>Thelohanellus</taxon>
    </lineage>
</organism>
<gene>
    <name evidence="2" type="ORF">RF11_13382</name>
</gene>
<dbReference type="PROSITE" id="PS50994">
    <property type="entry name" value="INTEGRASE"/>
    <property type="match status" value="1"/>
</dbReference>
<dbReference type="GO" id="GO:0015074">
    <property type="term" value="P:DNA integration"/>
    <property type="evidence" value="ECO:0007669"/>
    <property type="project" value="InterPro"/>
</dbReference>
<dbReference type="Gene3D" id="3.30.420.10">
    <property type="entry name" value="Ribonuclease H-like superfamily/Ribonuclease H"/>
    <property type="match status" value="1"/>
</dbReference>
<comment type="caution">
    <text evidence="2">The sequence shown here is derived from an EMBL/GenBank/DDBJ whole genome shotgun (WGS) entry which is preliminary data.</text>
</comment>
<dbReference type="InterPro" id="IPR050951">
    <property type="entry name" value="Retrovirus_Pol_polyprotein"/>
</dbReference>
<reference evidence="2 3" key="1">
    <citation type="journal article" date="2014" name="Genome Biol. Evol.">
        <title>The genome of the myxosporean Thelohanellus kitauei shows adaptations to nutrient acquisition within its fish host.</title>
        <authorList>
            <person name="Yang Y."/>
            <person name="Xiong J."/>
            <person name="Zhou Z."/>
            <person name="Huo F."/>
            <person name="Miao W."/>
            <person name="Ran C."/>
            <person name="Liu Y."/>
            <person name="Zhang J."/>
            <person name="Feng J."/>
            <person name="Wang M."/>
            <person name="Wang M."/>
            <person name="Wang L."/>
            <person name="Yao B."/>
        </authorList>
    </citation>
    <scope>NUCLEOTIDE SEQUENCE [LARGE SCALE GENOMIC DNA]</scope>
    <source>
        <strain evidence="2">Wuqing</strain>
    </source>
</reference>
<dbReference type="InterPro" id="IPR036397">
    <property type="entry name" value="RNaseH_sf"/>
</dbReference>
<dbReference type="AlphaFoldDB" id="A0A0C2LZQ8"/>
<name>A0A0C2LZQ8_THEKT</name>
<feature type="domain" description="Integrase catalytic" evidence="1">
    <location>
        <begin position="181"/>
        <end position="332"/>
    </location>
</feature>
<dbReference type="PANTHER" id="PTHR37984">
    <property type="entry name" value="PROTEIN CBG26694"/>
    <property type="match status" value="1"/>
</dbReference>
<dbReference type="OMA" id="LHYENSE"/>
<dbReference type="EMBL" id="JWZT01005751">
    <property type="protein sequence ID" value="KII60220.1"/>
    <property type="molecule type" value="Genomic_DNA"/>
</dbReference>
<dbReference type="Proteomes" id="UP000031668">
    <property type="component" value="Unassembled WGS sequence"/>
</dbReference>